<evidence type="ECO:0000256" key="1">
    <source>
        <dbReference type="ARBA" id="ARBA00022801"/>
    </source>
</evidence>
<dbReference type="SUPFAM" id="SSF53474">
    <property type="entry name" value="alpha/beta-Hydrolases"/>
    <property type="match status" value="1"/>
</dbReference>
<dbReference type="Gene3D" id="3.40.50.1820">
    <property type="entry name" value="alpha/beta hydrolase"/>
    <property type="match status" value="1"/>
</dbReference>
<dbReference type="eggNOG" id="COG0596">
    <property type="taxonomic scope" value="Bacteria"/>
</dbReference>
<gene>
    <name evidence="4" type="ordered locus">STAUR_3931</name>
</gene>
<dbReference type="GO" id="GO:0016787">
    <property type="term" value="F:hydrolase activity"/>
    <property type="evidence" value="ECO:0007669"/>
    <property type="project" value="UniProtKB-KW"/>
</dbReference>
<evidence type="ECO:0000313" key="5">
    <source>
        <dbReference type="Proteomes" id="UP000001351"/>
    </source>
</evidence>
<dbReference type="InterPro" id="IPR000073">
    <property type="entry name" value="AB_hydrolase_1"/>
</dbReference>
<evidence type="ECO:0000313" key="4">
    <source>
        <dbReference type="EMBL" id="ADO71719.1"/>
    </source>
</evidence>
<accession>E3FJP0</accession>
<dbReference type="InterPro" id="IPR029058">
    <property type="entry name" value="AB_hydrolase_fold"/>
</dbReference>
<evidence type="ECO:0000259" key="3">
    <source>
        <dbReference type="Pfam" id="PF00561"/>
    </source>
</evidence>
<reference evidence="4 5" key="1">
    <citation type="journal article" date="2011" name="Mol. Biol. Evol.">
        <title>Comparative genomic analysis of fruiting body formation in Myxococcales.</title>
        <authorList>
            <person name="Huntley S."/>
            <person name="Hamann N."/>
            <person name="Wegener-Feldbrugge S."/>
            <person name="Treuner-Lange A."/>
            <person name="Kube M."/>
            <person name="Reinhardt R."/>
            <person name="Klages S."/>
            <person name="Muller R."/>
            <person name="Ronning C.M."/>
            <person name="Nierman W.C."/>
            <person name="Sogaard-Andersen L."/>
        </authorList>
    </citation>
    <scope>NUCLEOTIDE SEQUENCE [LARGE SCALE GENOMIC DNA]</scope>
    <source>
        <strain evidence="4 5">DW4/3-1</strain>
    </source>
</reference>
<dbReference type="PANTHER" id="PTHR43798:SF31">
    <property type="entry name" value="AB HYDROLASE SUPERFAMILY PROTEIN YCLE"/>
    <property type="match status" value="1"/>
</dbReference>
<dbReference type="GO" id="GO:0016020">
    <property type="term" value="C:membrane"/>
    <property type="evidence" value="ECO:0007669"/>
    <property type="project" value="TreeGrafter"/>
</dbReference>
<dbReference type="InterPro" id="IPR050266">
    <property type="entry name" value="AB_hydrolase_sf"/>
</dbReference>
<dbReference type="HOGENOM" id="CLU_1320258_0_0_7"/>
<keyword evidence="5" id="KW-1185">Reference proteome</keyword>
<feature type="domain" description="AB hydrolase-1" evidence="3">
    <location>
        <begin position="121"/>
        <end position="189"/>
    </location>
</feature>
<dbReference type="KEGG" id="sur:STAUR_3931"/>
<dbReference type="STRING" id="378806.STAUR_3931"/>
<dbReference type="PANTHER" id="PTHR43798">
    <property type="entry name" value="MONOACYLGLYCEROL LIPASE"/>
    <property type="match status" value="1"/>
</dbReference>
<proteinExistence type="predicted"/>
<keyword evidence="1 4" id="KW-0378">Hydrolase</keyword>
<organism evidence="4 5">
    <name type="scientific">Stigmatella aurantiaca (strain DW4/3-1)</name>
    <dbReference type="NCBI Taxonomy" id="378806"/>
    <lineage>
        <taxon>Bacteria</taxon>
        <taxon>Pseudomonadati</taxon>
        <taxon>Myxococcota</taxon>
        <taxon>Myxococcia</taxon>
        <taxon>Myxococcales</taxon>
        <taxon>Cystobacterineae</taxon>
        <taxon>Archangiaceae</taxon>
        <taxon>Stigmatella</taxon>
    </lineage>
</organism>
<dbReference type="EMBL" id="CP002271">
    <property type="protein sequence ID" value="ADO71719.1"/>
    <property type="molecule type" value="Genomic_DNA"/>
</dbReference>
<dbReference type="AlphaFoldDB" id="E3FJP0"/>
<protein>
    <submittedName>
        <fullName evidence="4">Hydrolase</fullName>
    </submittedName>
</protein>
<dbReference type="Pfam" id="PF00561">
    <property type="entry name" value="Abhydrolase_1"/>
    <property type="match status" value="1"/>
</dbReference>
<dbReference type="Proteomes" id="UP000001351">
    <property type="component" value="Chromosome"/>
</dbReference>
<dbReference type="OrthoDB" id="5342129at2"/>
<name>E3FJP0_STIAD</name>
<sequence>MTEIEGFMSFRTSPPDGRVRFMHRRQTERTPSRTGNRRCGALPVAGGDSGWSRRQAGSGLLGSALLGARANSAAARGLFAANPSAVRNKQGSPVLVFLHYWGGLSRTWGPVIERSSETSWGESSKEAEDYRLETLASDVVGIVGQLGLRDFIIVGHSMGGKVAQLVAAWKPAGLKRLILIAPAPPAALDVCGAPLCADNLIHDRRSFP</sequence>
<feature type="region of interest" description="Disordered" evidence="2">
    <location>
        <begin position="24"/>
        <end position="46"/>
    </location>
</feature>
<evidence type="ECO:0000256" key="2">
    <source>
        <dbReference type="SAM" id="MobiDB-lite"/>
    </source>
</evidence>